<dbReference type="InterPro" id="IPR004087">
    <property type="entry name" value="KH_dom"/>
</dbReference>
<accession>A0ABP1RWK6</accession>
<evidence type="ECO:0000313" key="4">
    <source>
        <dbReference type="EMBL" id="CAL8137358.1"/>
    </source>
</evidence>
<sequence>MAAEVHEWVEGKVTGAESPLVVPSSTTSSSTGNGSVSTGEPALSVISDTLSEEYSSDSGKGGSDTTVTPPDSISGTETVVTPWHLCHPYSTYTAYSKSLGSIMPNHAMIYEFEIQQAVVGRLIGRYGSYVNKIKITTGANIIVKQHQQSMRLKICAVEGVSSEIDQALLMIRERFPLKRFPQLTLEQVNMQNSQVAPASNISFIPNNRLSLIEGVVNDVAISSVADLDHIFVQQPTHPTFPALSRLHQSLNGLYEQPKGAPQLVRPFNPGVICITKIGADDWVRAEVVAMHEEKDQVTARLVDVGGYVQVPIEGLRQIRVDFVTIPFQSTECRLANIAPANEEEGWSEEAVNFFKIICQGQVLQAHVVGYNNQDGSTFINLYKPNGNSTHILINEELVTHNYAKWIDEIDQQYYYTDNVTAYSNEIDQLSQNLGEWVAISPNPLTVAPTEETVVKVEEVVPETQVLTTSAIENTTLSWADEMSSHDLEECSTEDLTVQAEDENARRKSN</sequence>
<dbReference type="EMBL" id="CAXLJM020000117">
    <property type="protein sequence ID" value="CAL8137358.1"/>
    <property type="molecule type" value="Genomic_DNA"/>
</dbReference>
<gene>
    <name evidence="4" type="ORF">ODALV1_LOCUS26881</name>
</gene>
<evidence type="ECO:0000256" key="2">
    <source>
        <dbReference type="SAM" id="MobiDB-lite"/>
    </source>
</evidence>
<dbReference type="PROSITE" id="PS50084">
    <property type="entry name" value="KH_TYPE_1"/>
    <property type="match status" value="1"/>
</dbReference>
<dbReference type="PANTHER" id="PTHR22948:SF65">
    <property type="entry name" value="A-KINASE ANCHORING PROTEIN 1"/>
    <property type="match status" value="1"/>
</dbReference>
<protein>
    <recommendedName>
        <fullName evidence="3">Tudor domain-containing protein</fullName>
    </recommendedName>
</protein>
<dbReference type="InterPro" id="IPR035437">
    <property type="entry name" value="SNase_OB-fold_sf"/>
</dbReference>
<organism evidence="4 5">
    <name type="scientific">Orchesella dallaii</name>
    <dbReference type="NCBI Taxonomy" id="48710"/>
    <lineage>
        <taxon>Eukaryota</taxon>
        <taxon>Metazoa</taxon>
        <taxon>Ecdysozoa</taxon>
        <taxon>Arthropoda</taxon>
        <taxon>Hexapoda</taxon>
        <taxon>Collembola</taxon>
        <taxon>Entomobryomorpha</taxon>
        <taxon>Entomobryoidea</taxon>
        <taxon>Orchesellidae</taxon>
        <taxon>Orchesellinae</taxon>
        <taxon>Orchesella</taxon>
    </lineage>
</organism>
<dbReference type="InterPro" id="IPR036612">
    <property type="entry name" value="KH_dom_type_1_sf"/>
</dbReference>
<proteinExistence type="predicted"/>
<dbReference type="InterPro" id="IPR004088">
    <property type="entry name" value="KH_dom_type_1"/>
</dbReference>
<keyword evidence="1" id="KW-0694">RNA-binding</keyword>
<dbReference type="SMART" id="SM00322">
    <property type="entry name" value="KH"/>
    <property type="match status" value="1"/>
</dbReference>
<keyword evidence="5" id="KW-1185">Reference proteome</keyword>
<feature type="region of interest" description="Disordered" evidence="2">
    <location>
        <begin position="482"/>
        <end position="509"/>
    </location>
</feature>
<reference evidence="4 5" key="1">
    <citation type="submission" date="2024-08" db="EMBL/GenBank/DDBJ databases">
        <authorList>
            <person name="Cucini C."/>
            <person name="Frati F."/>
        </authorList>
    </citation>
    <scope>NUCLEOTIDE SEQUENCE [LARGE SCALE GENOMIC DNA]</scope>
</reference>
<name>A0ABP1RWK6_9HEXA</name>
<dbReference type="Gene3D" id="3.30.1370.10">
    <property type="entry name" value="K Homology domain, type 1"/>
    <property type="match status" value="1"/>
</dbReference>
<dbReference type="Gene3D" id="2.40.50.90">
    <property type="match status" value="1"/>
</dbReference>
<dbReference type="SUPFAM" id="SSF54791">
    <property type="entry name" value="Eukaryotic type KH-domain (KH-domain type I)"/>
    <property type="match status" value="1"/>
</dbReference>
<feature type="compositionally biased region" description="Basic and acidic residues" evidence="2">
    <location>
        <begin position="1"/>
        <end position="10"/>
    </location>
</feature>
<feature type="region of interest" description="Disordered" evidence="2">
    <location>
        <begin position="1"/>
        <end position="75"/>
    </location>
</feature>
<feature type="compositionally biased region" description="Low complexity" evidence="2">
    <location>
        <begin position="21"/>
        <end position="39"/>
    </location>
</feature>
<dbReference type="PROSITE" id="PS50304">
    <property type="entry name" value="TUDOR"/>
    <property type="match status" value="1"/>
</dbReference>
<evidence type="ECO:0000256" key="1">
    <source>
        <dbReference type="PROSITE-ProRule" id="PRU00117"/>
    </source>
</evidence>
<dbReference type="Gene3D" id="2.30.30.140">
    <property type="match status" value="1"/>
</dbReference>
<evidence type="ECO:0000259" key="3">
    <source>
        <dbReference type="PROSITE" id="PS50304"/>
    </source>
</evidence>
<dbReference type="CDD" id="cd22395">
    <property type="entry name" value="KH-I_AKAP1"/>
    <property type="match status" value="1"/>
</dbReference>
<feature type="compositionally biased region" description="Polar residues" evidence="2">
    <location>
        <begin position="65"/>
        <end position="75"/>
    </location>
</feature>
<dbReference type="InterPro" id="IPR050621">
    <property type="entry name" value="Tudor_domain_containing"/>
</dbReference>
<dbReference type="PANTHER" id="PTHR22948">
    <property type="entry name" value="TUDOR DOMAIN CONTAINING PROTEIN"/>
    <property type="match status" value="1"/>
</dbReference>
<dbReference type="Pfam" id="PF00013">
    <property type="entry name" value="KH_1"/>
    <property type="match status" value="1"/>
</dbReference>
<feature type="domain" description="Tudor" evidence="3">
    <location>
        <begin position="266"/>
        <end position="325"/>
    </location>
</feature>
<dbReference type="InterPro" id="IPR002999">
    <property type="entry name" value="Tudor"/>
</dbReference>
<evidence type="ECO:0000313" key="5">
    <source>
        <dbReference type="Proteomes" id="UP001642540"/>
    </source>
</evidence>
<dbReference type="Pfam" id="PF00567">
    <property type="entry name" value="TUDOR"/>
    <property type="match status" value="1"/>
</dbReference>
<comment type="caution">
    <text evidence="4">The sequence shown here is derived from an EMBL/GenBank/DDBJ whole genome shotgun (WGS) entry which is preliminary data.</text>
</comment>
<dbReference type="Proteomes" id="UP001642540">
    <property type="component" value="Unassembled WGS sequence"/>
</dbReference>
<dbReference type="SUPFAM" id="SSF63748">
    <property type="entry name" value="Tudor/PWWP/MBT"/>
    <property type="match status" value="1"/>
</dbReference>
<dbReference type="InterPro" id="IPR047368">
    <property type="entry name" value="KH-I_AKAP1"/>
</dbReference>